<protein>
    <submittedName>
        <fullName evidence="2">Acetyltransferase (GNAT) family protein</fullName>
    </submittedName>
</protein>
<comment type="caution">
    <text evidence="2">The sequence shown here is derived from an EMBL/GenBank/DDBJ whole genome shotgun (WGS) entry which is preliminary data.</text>
</comment>
<sequence>MTTDLTPNKTHLAQLKIWLQQAYTDGFSRFIQHWHLIEEAFEEQKLIVLKQSNAAIGFVVFDIDHEIATIDLAELTPGKRGQGLGKPFILDTLDYLKTQGALAVKLYCAPAESEGFWRKCGFERFEAPDDDHIHMFKLLTVTLETILHSGNTKKDLLKLWDCEPNEARQKEPKWIWELDYIENSKTLIKPIVIPVFTKNQIYPKKV</sequence>
<evidence type="ECO:0000259" key="1">
    <source>
        <dbReference type="PROSITE" id="PS51186"/>
    </source>
</evidence>
<proteinExistence type="predicted"/>
<dbReference type="SUPFAM" id="SSF55729">
    <property type="entry name" value="Acyl-CoA N-acyltransferases (Nat)"/>
    <property type="match status" value="1"/>
</dbReference>
<dbReference type="GO" id="GO:0016747">
    <property type="term" value="F:acyltransferase activity, transferring groups other than amino-acyl groups"/>
    <property type="evidence" value="ECO:0007669"/>
    <property type="project" value="InterPro"/>
</dbReference>
<dbReference type="EMBL" id="QOVL01000011">
    <property type="protein sequence ID" value="RXG28447.1"/>
    <property type="molecule type" value="Genomic_DNA"/>
</dbReference>
<dbReference type="PROSITE" id="PS51186">
    <property type="entry name" value="GNAT"/>
    <property type="match status" value="1"/>
</dbReference>
<keyword evidence="2" id="KW-0808">Transferase</keyword>
<accession>A0A4Q0PKF7</accession>
<evidence type="ECO:0000313" key="3">
    <source>
        <dbReference type="Proteomes" id="UP000290608"/>
    </source>
</evidence>
<dbReference type="RefSeq" id="WP_073099831.1">
    <property type="nucleotide sequence ID" value="NZ_QOVL01000011.1"/>
</dbReference>
<evidence type="ECO:0000313" key="2">
    <source>
        <dbReference type="EMBL" id="RXG28447.1"/>
    </source>
</evidence>
<dbReference type="Pfam" id="PF00583">
    <property type="entry name" value="Acetyltransf_1"/>
    <property type="match status" value="1"/>
</dbReference>
<gene>
    <name evidence="2" type="ORF">DSL99_2448</name>
</gene>
<dbReference type="Gene3D" id="3.40.630.30">
    <property type="match status" value="1"/>
</dbReference>
<reference evidence="2 3" key="1">
    <citation type="submission" date="2018-07" db="EMBL/GenBank/DDBJ databases">
        <title>Leeuwenhoekiella genomics.</title>
        <authorList>
            <person name="Tahon G."/>
            <person name="Willems A."/>
        </authorList>
    </citation>
    <scope>NUCLEOTIDE SEQUENCE [LARGE SCALE GENOMIC DNA]</scope>
    <source>
        <strain evidence="2 3">LMG 1345</strain>
    </source>
</reference>
<dbReference type="InterPro" id="IPR000182">
    <property type="entry name" value="GNAT_dom"/>
</dbReference>
<dbReference type="AlphaFoldDB" id="A0A4Q0PKF7"/>
<feature type="domain" description="N-acetyltransferase" evidence="1">
    <location>
        <begin position="1"/>
        <end position="140"/>
    </location>
</feature>
<organism evidence="2 3">
    <name type="scientific">Leeuwenhoekiella marinoflava</name>
    <dbReference type="NCBI Taxonomy" id="988"/>
    <lineage>
        <taxon>Bacteria</taxon>
        <taxon>Pseudomonadati</taxon>
        <taxon>Bacteroidota</taxon>
        <taxon>Flavobacteriia</taxon>
        <taxon>Flavobacteriales</taxon>
        <taxon>Flavobacteriaceae</taxon>
        <taxon>Leeuwenhoekiella</taxon>
    </lineage>
</organism>
<dbReference type="InterPro" id="IPR016181">
    <property type="entry name" value="Acyl_CoA_acyltransferase"/>
</dbReference>
<name>A0A4Q0PKF7_9FLAO</name>
<dbReference type="Proteomes" id="UP000290608">
    <property type="component" value="Unassembled WGS sequence"/>
</dbReference>
<dbReference type="STRING" id="1122159.SAMN02745246_02739"/>